<dbReference type="Pfam" id="PF08448">
    <property type="entry name" value="PAS_4"/>
    <property type="match status" value="1"/>
</dbReference>
<dbReference type="InterPro" id="IPR005467">
    <property type="entry name" value="His_kinase_dom"/>
</dbReference>
<feature type="domain" description="PAS" evidence="5">
    <location>
        <begin position="265"/>
        <end position="335"/>
    </location>
</feature>
<dbReference type="InterPro" id="IPR036890">
    <property type="entry name" value="HATPase_C_sf"/>
</dbReference>
<evidence type="ECO:0000313" key="8">
    <source>
        <dbReference type="Proteomes" id="UP000232631"/>
    </source>
</evidence>
<dbReference type="Pfam" id="PF02518">
    <property type="entry name" value="HATPase_c"/>
    <property type="match status" value="1"/>
</dbReference>
<dbReference type="AlphaFoldDB" id="A0A2H4VQ41"/>
<evidence type="ECO:0000259" key="6">
    <source>
        <dbReference type="PROSITE" id="PS50113"/>
    </source>
</evidence>
<feature type="domain" description="PAC" evidence="6">
    <location>
        <begin position="336"/>
        <end position="389"/>
    </location>
</feature>
<dbReference type="PROSITE" id="PS50109">
    <property type="entry name" value="HIS_KIN"/>
    <property type="match status" value="1"/>
</dbReference>
<dbReference type="Gene3D" id="3.40.50.2300">
    <property type="match status" value="1"/>
</dbReference>
<evidence type="ECO:0000259" key="3">
    <source>
        <dbReference type="PROSITE" id="PS50109"/>
    </source>
</evidence>
<dbReference type="SMART" id="SM00448">
    <property type="entry name" value="REC"/>
    <property type="match status" value="1"/>
</dbReference>
<dbReference type="GO" id="GO:0000160">
    <property type="term" value="P:phosphorelay signal transduction system"/>
    <property type="evidence" value="ECO:0007669"/>
    <property type="project" value="InterPro"/>
</dbReference>
<gene>
    <name evidence="7" type="ORF">BK009_05520</name>
</gene>
<dbReference type="SMART" id="SM00091">
    <property type="entry name" value="PAS"/>
    <property type="match status" value="1"/>
</dbReference>
<feature type="modified residue" description="4-aspartylphosphate" evidence="1">
    <location>
        <position position="54"/>
    </location>
</feature>
<dbReference type="SUPFAM" id="SSF55874">
    <property type="entry name" value="ATPase domain of HSP90 chaperone/DNA topoisomerase II/histidine kinase"/>
    <property type="match status" value="1"/>
</dbReference>
<dbReference type="Pfam" id="PF07568">
    <property type="entry name" value="HisKA_2"/>
    <property type="match status" value="1"/>
</dbReference>
<keyword evidence="2" id="KW-0175">Coiled coil</keyword>
<sequence>MSDIKIVLVDGNVEAMDIKGKLESLGYEVPCVVSTGEEAIKKVLDIKPDLVLMDIDLNGDMDCIEVASKIKEINVPLIFQTKELDDSKAKKVMGIRPYGVLIKPYEEIELQSILEMAFYKIKAENELRWNENRLKTGMDMADMVYWEYNTEKDLFTFDDQFFALYGTSADEMGGNTMSAQEYVERFVDPSAYEFMENELKKTFEADDPNFSSTGHHWMKRADGEKRYIVVRFKILYDKNGRKIGTMGVNQDITEEKMAKDALRESEEKYRTLIESAKDPISLYDENGIFLMANEAGALSMGKRPAELVGHSLREFFPPEIAEKQIELIRKVFSTEDGLEMEMPVPQGKQNLWFSTSLQPVYGHDNKVRTVQVISRNITDIKEAQIELQQALDEKEMLIKEIHHRVKNNLMIISSLLNLQSRYIEDKDARDVFRESQNRAKSMAMIHERLYQSTDLKNIDFGDYIQKLTTDLYRSMVSDPGRIKLDIDVEDVKIDINTVVPLGLIVNELVTNSMKHAFPRNESGFIKVELYKGENHKIILRVRDNGVGFPEDIDYKKTSSLGLQLVNSLTKQIGGEVELGEGPGTVFTIIFKEQIANG</sequence>
<dbReference type="InterPro" id="IPR013656">
    <property type="entry name" value="PAS_4"/>
</dbReference>
<feature type="coiled-coil region" evidence="2">
    <location>
        <begin position="373"/>
        <end position="400"/>
    </location>
</feature>
<evidence type="ECO:0008006" key="9">
    <source>
        <dbReference type="Google" id="ProtNLM"/>
    </source>
</evidence>
<dbReference type="GeneID" id="35125929"/>
<dbReference type="InterPro" id="IPR001610">
    <property type="entry name" value="PAC"/>
</dbReference>
<dbReference type="Gene3D" id="3.30.450.20">
    <property type="entry name" value="PAS domain"/>
    <property type="match status" value="2"/>
</dbReference>
<evidence type="ECO:0000313" key="7">
    <source>
        <dbReference type="EMBL" id="AUB60186.1"/>
    </source>
</evidence>
<dbReference type="InterPro" id="IPR000700">
    <property type="entry name" value="PAS-assoc_C"/>
</dbReference>
<dbReference type="EMBL" id="CP017768">
    <property type="protein sequence ID" value="AUB60186.1"/>
    <property type="molecule type" value="Genomic_DNA"/>
</dbReference>
<dbReference type="Pfam" id="PF13426">
    <property type="entry name" value="PAS_9"/>
    <property type="match status" value="1"/>
</dbReference>
<dbReference type="NCBIfam" id="TIGR00229">
    <property type="entry name" value="sensory_box"/>
    <property type="match status" value="2"/>
</dbReference>
<dbReference type="PANTHER" id="PTHR43065">
    <property type="entry name" value="SENSOR HISTIDINE KINASE"/>
    <property type="match status" value="1"/>
</dbReference>
<evidence type="ECO:0000259" key="4">
    <source>
        <dbReference type="PROSITE" id="PS50110"/>
    </source>
</evidence>
<dbReference type="InterPro" id="IPR000014">
    <property type="entry name" value="PAS"/>
</dbReference>
<dbReference type="InterPro" id="IPR003594">
    <property type="entry name" value="HATPase_dom"/>
</dbReference>
<feature type="domain" description="PAC" evidence="6">
    <location>
        <begin position="212"/>
        <end position="264"/>
    </location>
</feature>
<dbReference type="Pfam" id="PF00072">
    <property type="entry name" value="Response_reg"/>
    <property type="match status" value="1"/>
</dbReference>
<dbReference type="Gene3D" id="3.30.565.10">
    <property type="entry name" value="Histidine kinase-like ATPase, C-terminal domain"/>
    <property type="match status" value="1"/>
</dbReference>
<feature type="domain" description="Response regulatory" evidence="4">
    <location>
        <begin position="4"/>
        <end position="118"/>
    </location>
</feature>
<reference evidence="7 8" key="1">
    <citation type="submission" date="2016-10" db="EMBL/GenBank/DDBJ databases">
        <title>Comparative genomics between deep and shallow subseafloor isolates.</title>
        <authorList>
            <person name="Ishii S."/>
            <person name="Miller J.R."/>
            <person name="Sutton G."/>
            <person name="Suzuki S."/>
            <person name="Methe B."/>
            <person name="Inagaki F."/>
            <person name="Imachi H."/>
        </authorList>
    </citation>
    <scope>NUCLEOTIDE SEQUENCE [LARGE SCALE GENOMIC DNA]</scope>
    <source>
        <strain evidence="7 8">A8p</strain>
    </source>
</reference>
<dbReference type="SUPFAM" id="SSF55785">
    <property type="entry name" value="PYP-like sensor domain (PAS domain)"/>
    <property type="match status" value="2"/>
</dbReference>
<accession>A0A2H4VQ41</accession>
<dbReference type="PANTHER" id="PTHR43065:SF23">
    <property type="entry name" value="SENSOR HISTIDINE KINASE PDTAS"/>
    <property type="match status" value="1"/>
</dbReference>
<proteinExistence type="predicted"/>
<dbReference type="PROSITE" id="PS50110">
    <property type="entry name" value="RESPONSE_REGULATORY"/>
    <property type="match status" value="1"/>
</dbReference>
<organism evidence="7 8">
    <name type="scientific">Methanobacterium subterraneum</name>
    <dbReference type="NCBI Taxonomy" id="59277"/>
    <lineage>
        <taxon>Archaea</taxon>
        <taxon>Methanobacteriati</taxon>
        <taxon>Methanobacteriota</taxon>
        <taxon>Methanomada group</taxon>
        <taxon>Methanobacteria</taxon>
        <taxon>Methanobacteriales</taxon>
        <taxon>Methanobacteriaceae</taxon>
        <taxon>Methanobacterium</taxon>
    </lineage>
</organism>
<evidence type="ECO:0000256" key="2">
    <source>
        <dbReference type="SAM" id="Coils"/>
    </source>
</evidence>
<keyword evidence="1" id="KW-0597">Phosphoprotein</keyword>
<evidence type="ECO:0000256" key="1">
    <source>
        <dbReference type="PROSITE-ProRule" id="PRU00169"/>
    </source>
</evidence>
<feature type="domain" description="Histidine kinase" evidence="3">
    <location>
        <begin position="400"/>
        <end position="594"/>
    </location>
</feature>
<dbReference type="RefSeq" id="WP_157809712.1">
    <property type="nucleotide sequence ID" value="NZ_CP017768.1"/>
</dbReference>
<keyword evidence="8" id="KW-1185">Reference proteome</keyword>
<name>A0A2H4VQ41_9EURY</name>
<feature type="domain" description="PAS" evidence="5">
    <location>
        <begin position="130"/>
        <end position="206"/>
    </location>
</feature>
<dbReference type="Proteomes" id="UP000232631">
    <property type="component" value="Chromosome"/>
</dbReference>
<dbReference type="SMART" id="SM00387">
    <property type="entry name" value="HATPase_c"/>
    <property type="match status" value="1"/>
</dbReference>
<dbReference type="SUPFAM" id="SSF52172">
    <property type="entry name" value="CheY-like"/>
    <property type="match status" value="1"/>
</dbReference>
<dbReference type="PROSITE" id="PS50112">
    <property type="entry name" value="PAS"/>
    <property type="match status" value="2"/>
</dbReference>
<dbReference type="InterPro" id="IPR035965">
    <property type="entry name" value="PAS-like_dom_sf"/>
</dbReference>
<dbReference type="SMART" id="SM00086">
    <property type="entry name" value="PAC"/>
    <property type="match status" value="1"/>
</dbReference>
<dbReference type="KEGG" id="msub:BK009_05520"/>
<dbReference type="CDD" id="cd00130">
    <property type="entry name" value="PAS"/>
    <property type="match status" value="2"/>
</dbReference>
<evidence type="ECO:0000259" key="5">
    <source>
        <dbReference type="PROSITE" id="PS50112"/>
    </source>
</evidence>
<dbReference type="PROSITE" id="PS50113">
    <property type="entry name" value="PAC"/>
    <property type="match status" value="2"/>
</dbReference>
<dbReference type="InterPro" id="IPR011006">
    <property type="entry name" value="CheY-like_superfamily"/>
</dbReference>
<protein>
    <recommendedName>
        <fullName evidence="9">PAS domain S-box protein</fullName>
    </recommendedName>
</protein>
<dbReference type="InterPro" id="IPR001789">
    <property type="entry name" value="Sig_transdc_resp-reg_receiver"/>
</dbReference>
<dbReference type="InterPro" id="IPR011495">
    <property type="entry name" value="Sig_transdc_His_kin_sub2_dim/P"/>
</dbReference>